<keyword evidence="2" id="KW-1185">Reference proteome</keyword>
<reference evidence="1" key="1">
    <citation type="submission" date="2020-10" db="EMBL/GenBank/DDBJ databases">
        <title>Sequencing the genomes of 1000 actinobacteria strains.</title>
        <authorList>
            <person name="Klenk H.-P."/>
        </authorList>
    </citation>
    <scope>NUCLEOTIDE SEQUENCE</scope>
    <source>
        <strain evidence="1">DSM 46832</strain>
    </source>
</reference>
<dbReference type="Proteomes" id="UP000649753">
    <property type="component" value="Unassembled WGS sequence"/>
</dbReference>
<comment type="caution">
    <text evidence="1">The sequence shown here is derived from an EMBL/GenBank/DDBJ whole genome shotgun (WGS) entry which is preliminary data.</text>
</comment>
<protein>
    <submittedName>
        <fullName evidence="1">Nucleoside-diphosphate-sugar epimerase</fullName>
    </submittedName>
</protein>
<name>A0A927QXQ5_9ACTN</name>
<proteinExistence type="predicted"/>
<dbReference type="RefSeq" id="WP_192768009.1">
    <property type="nucleotide sequence ID" value="NZ_JADBEB010000001.1"/>
</dbReference>
<organism evidence="1 2">
    <name type="scientific">Plantactinospora soyae</name>
    <dbReference type="NCBI Taxonomy" id="1544732"/>
    <lineage>
        <taxon>Bacteria</taxon>
        <taxon>Bacillati</taxon>
        <taxon>Actinomycetota</taxon>
        <taxon>Actinomycetes</taxon>
        <taxon>Micromonosporales</taxon>
        <taxon>Micromonosporaceae</taxon>
        <taxon>Plantactinospora</taxon>
    </lineage>
</organism>
<dbReference type="EMBL" id="JADBEB010000001">
    <property type="protein sequence ID" value="MBE1488325.1"/>
    <property type="molecule type" value="Genomic_DNA"/>
</dbReference>
<dbReference type="AlphaFoldDB" id="A0A927QXQ5"/>
<sequence>MPPGGTNTHGYLDITRTRQDTGYQPVYDTEQAAADYISWLRAGNER</sequence>
<accession>A0A927QXQ5</accession>
<gene>
    <name evidence="1" type="ORF">H4W31_003963</name>
</gene>
<evidence type="ECO:0000313" key="2">
    <source>
        <dbReference type="Proteomes" id="UP000649753"/>
    </source>
</evidence>
<evidence type="ECO:0000313" key="1">
    <source>
        <dbReference type="EMBL" id="MBE1488325.1"/>
    </source>
</evidence>